<organism evidence="2 3">
    <name type="scientific">Datura stramonium</name>
    <name type="common">Jimsonweed</name>
    <name type="synonym">Common thornapple</name>
    <dbReference type="NCBI Taxonomy" id="4076"/>
    <lineage>
        <taxon>Eukaryota</taxon>
        <taxon>Viridiplantae</taxon>
        <taxon>Streptophyta</taxon>
        <taxon>Embryophyta</taxon>
        <taxon>Tracheophyta</taxon>
        <taxon>Spermatophyta</taxon>
        <taxon>Magnoliopsida</taxon>
        <taxon>eudicotyledons</taxon>
        <taxon>Gunneridae</taxon>
        <taxon>Pentapetalae</taxon>
        <taxon>asterids</taxon>
        <taxon>lamiids</taxon>
        <taxon>Solanales</taxon>
        <taxon>Solanaceae</taxon>
        <taxon>Solanoideae</taxon>
        <taxon>Datureae</taxon>
        <taxon>Datura</taxon>
    </lineage>
</organism>
<accession>A0ABS8VM63</accession>
<proteinExistence type="predicted"/>
<feature type="compositionally biased region" description="Polar residues" evidence="1">
    <location>
        <begin position="100"/>
        <end position="120"/>
    </location>
</feature>
<keyword evidence="3" id="KW-1185">Reference proteome</keyword>
<feature type="region of interest" description="Disordered" evidence="1">
    <location>
        <begin position="100"/>
        <end position="126"/>
    </location>
</feature>
<gene>
    <name evidence="2" type="ORF">HAX54_039186</name>
</gene>
<comment type="caution">
    <text evidence="2">The sequence shown here is derived from an EMBL/GenBank/DDBJ whole genome shotgun (WGS) entry which is preliminary data.</text>
</comment>
<evidence type="ECO:0000313" key="3">
    <source>
        <dbReference type="Proteomes" id="UP000823775"/>
    </source>
</evidence>
<reference evidence="2 3" key="1">
    <citation type="journal article" date="2021" name="BMC Genomics">
        <title>Datura genome reveals duplications of psychoactive alkaloid biosynthetic genes and high mutation rate following tissue culture.</title>
        <authorList>
            <person name="Rajewski A."/>
            <person name="Carter-House D."/>
            <person name="Stajich J."/>
            <person name="Litt A."/>
        </authorList>
    </citation>
    <scope>NUCLEOTIDE SEQUENCE [LARGE SCALE GENOMIC DNA]</scope>
    <source>
        <strain evidence="2">AR-01</strain>
    </source>
</reference>
<protein>
    <submittedName>
        <fullName evidence="2">Uncharacterized protein</fullName>
    </submittedName>
</protein>
<sequence length="160" mass="18056">MATSTNGQSSAVMTDQNAIPTLSTTPPHIFSHHPTLHQLLTMRKVPRPKLAPRKIDVNKEEGMKKGKLTCGKIVENPEDWNTVTDRKIDTIDSSVVAKDNNNTKNWVDNSFQDQENNATTKPRLEEPPAIFCGERREEVEGIYYEEEEVEVHNSVTPSKD</sequence>
<dbReference type="EMBL" id="JACEIK010005406">
    <property type="protein sequence ID" value="MCE0481425.1"/>
    <property type="molecule type" value="Genomic_DNA"/>
</dbReference>
<evidence type="ECO:0000256" key="1">
    <source>
        <dbReference type="SAM" id="MobiDB-lite"/>
    </source>
</evidence>
<evidence type="ECO:0000313" key="2">
    <source>
        <dbReference type="EMBL" id="MCE0481425.1"/>
    </source>
</evidence>
<name>A0ABS8VM63_DATST</name>
<dbReference type="Proteomes" id="UP000823775">
    <property type="component" value="Unassembled WGS sequence"/>
</dbReference>